<feature type="region of interest" description="Disordered" evidence="3">
    <location>
        <begin position="1"/>
        <end position="23"/>
    </location>
</feature>
<dbReference type="InterPro" id="IPR020806">
    <property type="entry name" value="PKS_PP-bd"/>
</dbReference>
<dbReference type="Gene3D" id="1.10.1200.10">
    <property type="entry name" value="ACP-like"/>
    <property type="match status" value="1"/>
</dbReference>
<organism evidence="5 6">
    <name type="scientific">Polarella glacialis</name>
    <name type="common">Dinoflagellate</name>
    <dbReference type="NCBI Taxonomy" id="89957"/>
    <lineage>
        <taxon>Eukaryota</taxon>
        <taxon>Sar</taxon>
        <taxon>Alveolata</taxon>
        <taxon>Dinophyceae</taxon>
        <taxon>Suessiales</taxon>
        <taxon>Suessiaceae</taxon>
        <taxon>Polarella</taxon>
    </lineage>
</organism>
<dbReference type="SUPFAM" id="SSF47336">
    <property type="entry name" value="ACP-like"/>
    <property type="match status" value="1"/>
</dbReference>
<dbReference type="AlphaFoldDB" id="A0A813JU10"/>
<proteinExistence type="predicted"/>
<feature type="compositionally biased region" description="Polar residues" evidence="3">
    <location>
        <begin position="1"/>
        <end position="14"/>
    </location>
</feature>
<dbReference type="GO" id="GO:0031177">
    <property type="term" value="F:phosphopantetheine binding"/>
    <property type="evidence" value="ECO:0007669"/>
    <property type="project" value="InterPro"/>
</dbReference>
<name>A0A813JU10_POLGL</name>
<evidence type="ECO:0000313" key="6">
    <source>
        <dbReference type="Proteomes" id="UP000626109"/>
    </source>
</evidence>
<dbReference type="PROSITE" id="PS50075">
    <property type="entry name" value="CARRIER"/>
    <property type="match status" value="1"/>
</dbReference>
<evidence type="ECO:0000259" key="4">
    <source>
        <dbReference type="PROSITE" id="PS50075"/>
    </source>
</evidence>
<dbReference type="SMART" id="SM00823">
    <property type="entry name" value="PKS_PP"/>
    <property type="match status" value="1"/>
</dbReference>
<comment type="caution">
    <text evidence="5">The sequence shown here is derived from an EMBL/GenBank/DDBJ whole genome shotgun (WGS) entry which is preliminary data.</text>
</comment>
<dbReference type="Proteomes" id="UP000626109">
    <property type="component" value="Unassembled WGS sequence"/>
</dbReference>
<evidence type="ECO:0000313" key="5">
    <source>
        <dbReference type="EMBL" id="CAE8685025.1"/>
    </source>
</evidence>
<dbReference type="InterPro" id="IPR009081">
    <property type="entry name" value="PP-bd_ACP"/>
</dbReference>
<feature type="domain" description="Carrier" evidence="4">
    <location>
        <begin position="23"/>
        <end position="99"/>
    </location>
</feature>
<dbReference type="InterPro" id="IPR036736">
    <property type="entry name" value="ACP-like_sf"/>
</dbReference>
<sequence length="104" mass="10932">MAEDAQTTPGTEVQASPAAPPAGPTLEQLIEQITDIAGTLVGDEVASETPLMDAGLDSLAAVEFQNMLAKDFQGTSMPSTMMFDFPTAKEIATHLSTQLKGVHR</sequence>
<evidence type="ECO:0000256" key="1">
    <source>
        <dbReference type="ARBA" id="ARBA00022450"/>
    </source>
</evidence>
<evidence type="ECO:0000256" key="3">
    <source>
        <dbReference type="SAM" id="MobiDB-lite"/>
    </source>
</evidence>
<reference evidence="5" key="1">
    <citation type="submission" date="2021-02" db="EMBL/GenBank/DDBJ databases">
        <authorList>
            <person name="Dougan E. K."/>
            <person name="Rhodes N."/>
            <person name="Thang M."/>
            <person name="Chan C."/>
        </authorList>
    </citation>
    <scope>NUCLEOTIDE SEQUENCE</scope>
</reference>
<dbReference type="EMBL" id="CAJNNW010026403">
    <property type="protein sequence ID" value="CAE8685025.1"/>
    <property type="molecule type" value="Genomic_DNA"/>
</dbReference>
<protein>
    <recommendedName>
        <fullName evidence="4">Carrier domain-containing protein</fullName>
    </recommendedName>
</protein>
<gene>
    <name evidence="5" type="ORF">PGLA2088_LOCUS24254</name>
</gene>
<evidence type="ECO:0000256" key="2">
    <source>
        <dbReference type="ARBA" id="ARBA00022553"/>
    </source>
</evidence>
<keyword evidence="1" id="KW-0596">Phosphopantetheine</keyword>
<keyword evidence="2" id="KW-0597">Phosphoprotein</keyword>
<accession>A0A813JU10</accession>
<dbReference type="Pfam" id="PF00550">
    <property type="entry name" value="PP-binding"/>
    <property type="match status" value="1"/>
</dbReference>